<dbReference type="Proteomes" id="UP000266723">
    <property type="component" value="Unassembled WGS sequence"/>
</dbReference>
<keyword evidence="2" id="KW-1185">Reference proteome</keyword>
<evidence type="ECO:0000313" key="2">
    <source>
        <dbReference type="Proteomes" id="UP000266723"/>
    </source>
</evidence>
<dbReference type="EMBL" id="QGKV02000832">
    <property type="protein sequence ID" value="KAF3549706.1"/>
    <property type="molecule type" value="Genomic_DNA"/>
</dbReference>
<protein>
    <submittedName>
        <fullName evidence="1">Uncharacterized protein</fullName>
    </submittedName>
</protein>
<name>A0ABQ7CDK4_BRACR</name>
<gene>
    <name evidence="1" type="ORF">DY000_02009699</name>
</gene>
<proteinExistence type="predicted"/>
<sequence length="101" mass="11331">MFFTAWMGFEDGSSSCLVLLKSRSRSLSGGFSMPRWCVLRARRRYLDLSSLHFNFGFLRWSCVECYVGGLSALSCGYSGGSVRSEIVILLGGLDEWVTRKL</sequence>
<organism evidence="1 2">
    <name type="scientific">Brassica cretica</name>
    <name type="common">Mustard</name>
    <dbReference type="NCBI Taxonomy" id="69181"/>
    <lineage>
        <taxon>Eukaryota</taxon>
        <taxon>Viridiplantae</taxon>
        <taxon>Streptophyta</taxon>
        <taxon>Embryophyta</taxon>
        <taxon>Tracheophyta</taxon>
        <taxon>Spermatophyta</taxon>
        <taxon>Magnoliopsida</taxon>
        <taxon>eudicotyledons</taxon>
        <taxon>Gunneridae</taxon>
        <taxon>Pentapetalae</taxon>
        <taxon>rosids</taxon>
        <taxon>malvids</taxon>
        <taxon>Brassicales</taxon>
        <taxon>Brassicaceae</taxon>
        <taxon>Brassiceae</taxon>
        <taxon>Brassica</taxon>
    </lineage>
</organism>
<accession>A0ABQ7CDK4</accession>
<comment type="caution">
    <text evidence="1">The sequence shown here is derived from an EMBL/GenBank/DDBJ whole genome shotgun (WGS) entry which is preliminary data.</text>
</comment>
<reference evidence="1 2" key="1">
    <citation type="journal article" date="2020" name="BMC Genomics">
        <title>Intraspecific diversification of the crop wild relative Brassica cretica Lam. using demographic model selection.</title>
        <authorList>
            <person name="Kioukis A."/>
            <person name="Michalopoulou V.A."/>
            <person name="Briers L."/>
            <person name="Pirintsos S."/>
            <person name="Studholme D.J."/>
            <person name="Pavlidis P."/>
            <person name="Sarris P.F."/>
        </authorList>
    </citation>
    <scope>NUCLEOTIDE SEQUENCE [LARGE SCALE GENOMIC DNA]</scope>
    <source>
        <strain evidence="2">cv. PFS-1207/04</strain>
    </source>
</reference>
<evidence type="ECO:0000313" key="1">
    <source>
        <dbReference type="EMBL" id="KAF3549706.1"/>
    </source>
</evidence>